<dbReference type="InterPro" id="IPR004199">
    <property type="entry name" value="B-gal_small/dom_5"/>
</dbReference>
<feature type="non-terminal residue" evidence="3">
    <location>
        <position position="1"/>
    </location>
</feature>
<evidence type="ECO:0000256" key="1">
    <source>
        <dbReference type="SAM" id="MobiDB-lite"/>
    </source>
</evidence>
<dbReference type="GO" id="GO:0004565">
    <property type="term" value="F:beta-galactosidase activity"/>
    <property type="evidence" value="ECO:0007669"/>
    <property type="project" value="InterPro"/>
</dbReference>
<dbReference type="EMBL" id="KF125190">
    <property type="protein sequence ID" value="AIA92514.1"/>
    <property type="molecule type" value="Genomic_DNA"/>
</dbReference>
<evidence type="ECO:0000313" key="3">
    <source>
        <dbReference type="EMBL" id="AIA92514.1"/>
    </source>
</evidence>
<dbReference type="AlphaFoldDB" id="A0A060CBD0"/>
<dbReference type="InterPro" id="IPR014718">
    <property type="entry name" value="GH-type_carb-bd"/>
</dbReference>
<feature type="region of interest" description="Disordered" evidence="1">
    <location>
        <begin position="139"/>
        <end position="162"/>
    </location>
</feature>
<dbReference type="InterPro" id="IPR011013">
    <property type="entry name" value="Gal_mutarotase_sf_dom"/>
</dbReference>
<feature type="non-terminal residue" evidence="3">
    <location>
        <position position="162"/>
    </location>
</feature>
<reference evidence="3" key="1">
    <citation type="journal article" date="2013" name="Environ. Microbiol.">
        <title>Seasonally variable intestinal metagenomes of the red palm weevil (Rhynchophorus ferrugineus).</title>
        <authorList>
            <person name="Jia S."/>
            <person name="Zhang X."/>
            <person name="Zhang G."/>
            <person name="Yin A."/>
            <person name="Zhang S."/>
            <person name="Li F."/>
            <person name="Wang L."/>
            <person name="Zhao D."/>
            <person name="Yun Q."/>
            <person name="Tala"/>
            <person name="Wang J."/>
            <person name="Sun G."/>
            <person name="Baabdullah M."/>
            <person name="Yu X."/>
            <person name="Hu S."/>
            <person name="Al-Mssallem I.S."/>
            <person name="Yu J."/>
        </authorList>
    </citation>
    <scope>NUCLEOTIDE SEQUENCE</scope>
</reference>
<dbReference type="GO" id="GO:0030246">
    <property type="term" value="F:carbohydrate binding"/>
    <property type="evidence" value="ECO:0007669"/>
    <property type="project" value="InterPro"/>
</dbReference>
<dbReference type="GO" id="GO:0005975">
    <property type="term" value="P:carbohydrate metabolic process"/>
    <property type="evidence" value="ECO:0007669"/>
    <property type="project" value="InterPro"/>
</dbReference>
<dbReference type="SMART" id="SM01038">
    <property type="entry name" value="Bgal_small_N"/>
    <property type="match status" value="1"/>
</dbReference>
<evidence type="ECO:0000259" key="2">
    <source>
        <dbReference type="SMART" id="SM01038"/>
    </source>
</evidence>
<name>A0A060CBD0_9ACTN</name>
<sequence>PVRAQGERRWLGAAGFDSRGRLRALGELPIESLQLDVWRAPTDNDLAAAVMDRWKSLLAHMQHRIESVEFTPDSLRTVTRSLAPGRDLGFTTTLHWTATDALGVHCEVGIVPDAGWDIPLPRMGLALVVGTSLPQVRWEGRGPGGELPGHAAGRSRGCIRAQ</sequence>
<accession>A0A060CBD0</accession>
<feature type="domain" description="Beta galactosidase small chain/" evidence="2">
    <location>
        <begin position="10"/>
        <end position="162"/>
    </location>
</feature>
<dbReference type="Gene3D" id="2.70.98.10">
    <property type="match status" value="1"/>
</dbReference>
<organism evidence="3">
    <name type="scientific">uncultured Streptomyces sp</name>
    <dbReference type="NCBI Taxonomy" id="174707"/>
    <lineage>
        <taxon>Bacteria</taxon>
        <taxon>Bacillati</taxon>
        <taxon>Actinomycetota</taxon>
        <taxon>Actinomycetes</taxon>
        <taxon>Kitasatosporales</taxon>
        <taxon>Streptomycetaceae</taxon>
        <taxon>Streptomyces</taxon>
        <taxon>environmental samples</taxon>
    </lineage>
</organism>
<protein>
    <submittedName>
        <fullName evidence="3">Bgal_small_N</fullName>
    </submittedName>
</protein>
<dbReference type="Pfam" id="PF02929">
    <property type="entry name" value="Bgal_small_N"/>
    <property type="match status" value="1"/>
</dbReference>
<dbReference type="SUPFAM" id="SSF74650">
    <property type="entry name" value="Galactose mutarotase-like"/>
    <property type="match status" value="1"/>
</dbReference>
<proteinExistence type="predicted"/>
<dbReference type="GO" id="GO:0009341">
    <property type="term" value="C:beta-galactosidase complex"/>
    <property type="evidence" value="ECO:0007669"/>
    <property type="project" value="InterPro"/>
</dbReference>